<dbReference type="Pfam" id="PF02055">
    <property type="entry name" value="Glyco_hydro_30"/>
    <property type="match status" value="1"/>
</dbReference>
<feature type="region of interest" description="Disordered" evidence="4">
    <location>
        <begin position="153"/>
        <end position="175"/>
    </location>
</feature>
<dbReference type="InterPro" id="IPR001139">
    <property type="entry name" value="Glyco_hydro_30"/>
</dbReference>
<dbReference type="PRINTS" id="PR00843">
    <property type="entry name" value="GLHYDRLASE30"/>
</dbReference>
<gene>
    <name evidence="7" type="ORF">TrRE_jg2400</name>
</gene>
<evidence type="ECO:0000256" key="4">
    <source>
        <dbReference type="SAM" id="MobiDB-lite"/>
    </source>
</evidence>
<evidence type="ECO:0000256" key="2">
    <source>
        <dbReference type="ARBA" id="ARBA00022729"/>
    </source>
</evidence>
<dbReference type="GO" id="GO:0006680">
    <property type="term" value="P:glucosylceramide catabolic process"/>
    <property type="evidence" value="ECO:0007669"/>
    <property type="project" value="TreeGrafter"/>
</dbReference>
<organism evidence="7 8">
    <name type="scientific">Triparma retinervis</name>
    <dbReference type="NCBI Taxonomy" id="2557542"/>
    <lineage>
        <taxon>Eukaryota</taxon>
        <taxon>Sar</taxon>
        <taxon>Stramenopiles</taxon>
        <taxon>Ochrophyta</taxon>
        <taxon>Bolidophyceae</taxon>
        <taxon>Parmales</taxon>
        <taxon>Triparmaceae</taxon>
        <taxon>Triparma</taxon>
    </lineage>
</organism>
<protein>
    <recommendedName>
        <fullName evidence="9">Glucosylceramidase</fullName>
    </recommendedName>
</protein>
<feature type="domain" description="Glycosyl hydrolase family 30 beta sandwich" evidence="6">
    <location>
        <begin position="554"/>
        <end position="598"/>
    </location>
</feature>
<feature type="compositionally biased region" description="Basic and acidic residues" evidence="4">
    <location>
        <begin position="159"/>
        <end position="174"/>
    </location>
</feature>
<dbReference type="Proteomes" id="UP001165082">
    <property type="component" value="Unassembled WGS sequence"/>
</dbReference>
<dbReference type="AlphaFoldDB" id="A0A9W6Z688"/>
<comment type="caution">
    <text evidence="7">The sequence shown here is derived from an EMBL/GenBank/DDBJ whole genome shotgun (WGS) entry which is preliminary data.</text>
</comment>
<dbReference type="GO" id="GO:0016020">
    <property type="term" value="C:membrane"/>
    <property type="evidence" value="ECO:0007669"/>
    <property type="project" value="GOC"/>
</dbReference>
<proteinExistence type="inferred from homology"/>
<evidence type="ECO:0000313" key="8">
    <source>
        <dbReference type="Proteomes" id="UP001165082"/>
    </source>
</evidence>
<evidence type="ECO:0000259" key="6">
    <source>
        <dbReference type="Pfam" id="PF17189"/>
    </source>
</evidence>
<dbReference type="InterPro" id="IPR033453">
    <property type="entry name" value="Glyco_hydro_30_TIM-barrel"/>
</dbReference>
<evidence type="ECO:0000313" key="7">
    <source>
        <dbReference type="EMBL" id="GMH46406.1"/>
    </source>
</evidence>
<dbReference type="InterPro" id="IPR033452">
    <property type="entry name" value="GH30_C"/>
</dbReference>
<keyword evidence="3" id="KW-0378">Hydrolase</keyword>
<dbReference type="OrthoDB" id="2160638at2759"/>
<reference evidence="7" key="1">
    <citation type="submission" date="2022-07" db="EMBL/GenBank/DDBJ databases">
        <title>Genome analysis of Parmales, a sister group of diatoms, reveals the evolutionary specialization of diatoms from phago-mixotrophs to photoautotrophs.</title>
        <authorList>
            <person name="Ban H."/>
            <person name="Sato S."/>
            <person name="Yoshikawa S."/>
            <person name="Kazumasa Y."/>
            <person name="Nakamura Y."/>
            <person name="Ichinomiya M."/>
            <person name="Saitoh K."/>
            <person name="Sato N."/>
            <person name="Blanc-Mathieu R."/>
            <person name="Endo H."/>
            <person name="Kuwata A."/>
            <person name="Ogata H."/>
        </authorList>
    </citation>
    <scope>NUCLEOTIDE SEQUENCE</scope>
</reference>
<keyword evidence="2" id="KW-0732">Signal</keyword>
<dbReference type="PANTHER" id="PTHR11069:SF23">
    <property type="entry name" value="LYSOSOMAL ACID GLUCOSYLCERAMIDASE"/>
    <property type="match status" value="1"/>
</dbReference>
<dbReference type="Gene3D" id="3.20.20.80">
    <property type="entry name" value="Glycosidases"/>
    <property type="match status" value="1"/>
</dbReference>
<evidence type="ECO:0008006" key="9">
    <source>
        <dbReference type="Google" id="ProtNLM"/>
    </source>
</evidence>
<keyword evidence="8" id="KW-1185">Reference proteome</keyword>
<dbReference type="PANTHER" id="PTHR11069">
    <property type="entry name" value="GLUCOSYLCERAMIDASE"/>
    <property type="match status" value="1"/>
</dbReference>
<feature type="domain" description="Glycosyl hydrolase family 30 TIM-barrel" evidence="5">
    <location>
        <begin position="43"/>
        <end position="395"/>
    </location>
</feature>
<dbReference type="Pfam" id="PF17189">
    <property type="entry name" value="Glyco_hydro_30C"/>
    <property type="match status" value="1"/>
</dbReference>
<evidence type="ECO:0000256" key="3">
    <source>
        <dbReference type="ARBA" id="ARBA00022801"/>
    </source>
</evidence>
<dbReference type="SUPFAM" id="SSF51445">
    <property type="entry name" value="(Trans)glycosidases"/>
    <property type="match status" value="1"/>
</dbReference>
<dbReference type="EMBL" id="BRXZ01001781">
    <property type="protein sequence ID" value="GMH46406.1"/>
    <property type="molecule type" value="Genomic_DNA"/>
</dbReference>
<evidence type="ECO:0000256" key="1">
    <source>
        <dbReference type="ARBA" id="ARBA00005382"/>
    </source>
</evidence>
<dbReference type="GO" id="GO:0004348">
    <property type="term" value="F:glucosylceramidase activity"/>
    <property type="evidence" value="ECO:0007669"/>
    <property type="project" value="InterPro"/>
</dbReference>
<comment type="similarity">
    <text evidence="1">Belongs to the glycosyl hydrolase 30 family.</text>
</comment>
<name>A0A9W6Z688_9STRA</name>
<evidence type="ECO:0000259" key="5">
    <source>
        <dbReference type="Pfam" id="PF02055"/>
    </source>
</evidence>
<accession>A0A9W6Z688</accession>
<dbReference type="InterPro" id="IPR017853">
    <property type="entry name" value="GH"/>
</dbReference>
<sequence length="602" mass="65282">MLTLSQPWRTQHKVPPRCTEYTKQWKRHATFNYDQADALSTKVEGFGGAFTEAAAKNFYTLSKDGQERALELLFGGTGLGYNLGRTHINSCDFSVESYDFDGVDGDFELEGFGGVQERDGREMMPFIQRARSRLAAGWGEDLRLVASPWSPPAWMKGPTEGEREEGREHAKDMLGSKQGTCIRDGVGRDSKYADAWARYMSKWVSSYEKSGIPIWAITVQNEPEFAAPWEACSFNTSTQLAFVSNFLGPTFRKDHSTVKILGFDHNKDHAVHWARELGDAGGNLDGIGYHWYAGGMDRLLDGGVGGPNMHRLREETTGLVLGTEGCHCPSTGYAGGELEVAWKRAERNAHAILADLGAGSAGSIEWNLILDKLGGPNHLGNVCDGPIVAVPDRATVDPAKGKLPGFEKGGEGKVIVGDGLTVDELVRHGGVKKDVEVGVLTQPMYWVAGHFTRFLREGSRATRGIVEGKREPVSGKFSIEEDSKEILESGGDRCLGLKELAGEGHAIGIRGGSQLVLQECAGGSTSEMIYDKKRGEIREENLGVCLTTGWPFLQGGSFVNKDGDTVLVILNEAEAEAGVAIQNGNMLLNMDGHSIATVVVAK</sequence>